<dbReference type="Proteomes" id="UP000799423">
    <property type="component" value="Unassembled WGS sequence"/>
</dbReference>
<evidence type="ECO:0008006" key="4">
    <source>
        <dbReference type="Google" id="ProtNLM"/>
    </source>
</evidence>
<dbReference type="Gene3D" id="3.80.10.10">
    <property type="entry name" value="Ribonuclease Inhibitor"/>
    <property type="match status" value="1"/>
</dbReference>
<gene>
    <name evidence="2" type="ORF">T440DRAFT_473520</name>
</gene>
<evidence type="ECO:0000313" key="2">
    <source>
        <dbReference type="EMBL" id="KAF2844290.1"/>
    </source>
</evidence>
<dbReference type="EMBL" id="MU006392">
    <property type="protein sequence ID" value="KAF2844290.1"/>
    <property type="molecule type" value="Genomic_DNA"/>
</dbReference>
<reference evidence="2" key="1">
    <citation type="submission" date="2020-01" db="EMBL/GenBank/DDBJ databases">
        <authorList>
            <consortium name="DOE Joint Genome Institute"/>
            <person name="Haridas S."/>
            <person name="Albert R."/>
            <person name="Binder M."/>
            <person name="Bloem J."/>
            <person name="Labutti K."/>
            <person name="Salamov A."/>
            <person name="Andreopoulos B."/>
            <person name="Baker S.E."/>
            <person name="Barry K."/>
            <person name="Bills G."/>
            <person name="Bluhm B.H."/>
            <person name="Cannon C."/>
            <person name="Castanera R."/>
            <person name="Culley D.E."/>
            <person name="Daum C."/>
            <person name="Ezra D."/>
            <person name="Gonzalez J.B."/>
            <person name="Henrissat B."/>
            <person name="Kuo A."/>
            <person name="Liang C."/>
            <person name="Lipzen A."/>
            <person name="Lutzoni F."/>
            <person name="Magnuson J."/>
            <person name="Mondo S."/>
            <person name="Nolan M."/>
            <person name="Ohm R."/>
            <person name="Pangilinan J."/>
            <person name="Park H.-J."/>
            <person name="Ramirez L."/>
            <person name="Alfaro M."/>
            <person name="Sun H."/>
            <person name="Tritt A."/>
            <person name="Yoshinaga Y."/>
            <person name="Zwiers L.-H."/>
            <person name="Turgeon B.G."/>
            <person name="Goodwin S.B."/>
            <person name="Spatafora J.W."/>
            <person name="Crous P.W."/>
            <person name="Grigoriev I.V."/>
        </authorList>
    </citation>
    <scope>NUCLEOTIDE SEQUENCE</scope>
    <source>
        <strain evidence="2">IPT5</strain>
    </source>
</reference>
<evidence type="ECO:0000256" key="1">
    <source>
        <dbReference type="SAM" id="MobiDB-lite"/>
    </source>
</evidence>
<organism evidence="2 3">
    <name type="scientific">Plenodomus tracheiphilus IPT5</name>
    <dbReference type="NCBI Taxonomy" id="1408161"/>
    <lineage>
        <taxon>Eukaryota</taxon>
        <taxon>Fungi</taxon>
        <taxon>Dikarya</taxon>
        <taxon>Ascomycota</taxon>
        <taxon>Pezizomycotina</taxon>
        <taxon>Dothideomycetes</taxon>
        <taxon>Pleosporomycetidae</taxon>
        <taxon>Pleosporales</taxon>
        <taxon>Pleosporineae</taxon>
        <taxon>Leptosphaeriaceae</taxon>
        <taxon>Plenodomus</taxon>
    </lineage>
</organism>
<name>A0A6A7AMA8_9PLEO</name>
<proteinExistence type="predicted"/>
<evidence type="ECO:0000313" key="3">
    <source>
        <dbReference type="Proteomes" id="UP000799423"/>
    </source>
</evidence>
<accession>A0A6A7AMA8</accession>
<dbReference type="InterPro" id="IPR032675">
    <property type="entry name" value="LRR_dom_sf"/>
</dbReference>
<keyword evidence="3" id="KW-1185">Reference proteome</keyword>
<sequence>MNIHKVPFEILSKILGDVAAANAEDGPTFTFGLSRSSLPLQRTALHRYVRGPLSPDLLKWDATSALRSVCWKWHEWALGYSLKSLYIRRWKGGERWAELSNRREQYLLYELIDRPTGTAVYRDPFASLKRTVNLCNDFPGLASKITHIWVHGYDTAEAIATVFASLKPCANLTALALPWTAIRYTDAESWQQLLTGRPQVLKSLELQCITPTSQQAAHHAHQIDREPLHSVHFGQLRRLKIFGDTTFMPLRDGDLRAIARTATQLEEFHLTCNSSITIAGVMMVAEASRETLRVLEHSPRSRSGFRHPHPGQPSGDQHICETLRNCPKLATLSISLPAMCAGLFSDHAARFAGTLQVRAQRLCGEGDCSALEFTDALQALLNEARDLIKRRANGTVPYKLHIELFLAACVFEPGLRSVHGDFSLACMASEGRWPQGAVLSGQGPYGQSGWYSHEEGGPFQRIEEAEYLHGVRRRLLPFSCQSMRSPGQASLASVSSQPQLRV</sequence>
<dbReference type="AlphaFoldDB" id="A0A6A7AMA8"/>
<protein>
    <recommendedName>
        <fullName evidence="4">F-box domain-containing protein</fullName>
    </recommendedName>
</protein>
<feature type="region of interest" description="Disordered" evidence="1">
    <location>
        <begin position="483"/>
        <end position="502"/>
    </location>
</feature>
<dbReference type="OrthoDB" id="5283561at2759"/>
<dbReference type="SUPFAM" id="SSF52047">
    <property type="entry name" value="RNI-like"/>
    <property type="match status" value="1"/>
</dbReference>